<reference evidence="1 2" key="1">
    <citation type="submission" date="2017-02" db="EMBL/GenBank/DDBJ databases">
        <title>Draft genome sequence of Moraxella canis CCUG 8415A type strain.</title>
        <authorList>
            <person name="Engstrom-Jakobsson H."/>
            <person name="Salva-Serra F."/>
            <person name="Thorell K."/>
            <person name="Gonzales-Siles L."/>
            <person name="Karlsson R."/>
            <person name="Boulund F."/>
            <person name="Engstrand L."/>
            <person name="Moore E."/>
        </authorList>
    </citation>
    <scope>NUCLEOTIDE SEQUENCE [LARGE SCALE GENOMIC DNA]</scope>
    <source>
        <strain evidence="1 2">CCUG 8415A</strain>
    </source>
</reference>
<protein>
    <submittedName>
        <fullName evidence="1">Uncharacterized protein</fullName>
    </submittedName>
</protein>
<sequence>MNDKFNQNLQKISTKINAPREALIEKLTQGLHDNTTLTLTLDEMQFLHKELSKTVFVPLLELEDIAKMSK</sequence>
<dbReference type="Proteomes" id="UP000190322">
    <property type="component" value="Unassembled WGS sequence"/>
</dbReference>
<organism evidence="1 2">
    <name type="scientific">Moraxella canis</name>
    <dbReference type="NCBI Taxonomy" id="90239"/>
    <lineage>
        <taxon>Bacteria</taxon>
        <taxon>Pseudomonadati</taxon>
        <taxon>Pseudomonadota</taxon>
        <taxon>Gammaproteobacteria</taxon>
        <taxon>Moraxellales</taxon>
        <taxon>Moraxellaceae</taxon>
        <taxon>Moraxella</taxon>
    </lineage>
</organism>
<comment type="caution">
    <text evidence="1">The sequence shown here is derived from an EMBL/GenBank/DDBJ whole genome shotgun (WGS) entry which is preliminary data.</text>
</comment>
<accession>A0A1S9ZPL6</accession>
<dbReference type="AlphaFoldDB" id="A0A1S9ZPL6"/>
<proteinExistence type="predicted"/>
<gene>
    <name evidence="1" type="ORF">B0180_00420</name>
</gene>
<dbReference type="RefSeq" id="WP_078255165.1">
    <property type="nucleotide sequence ID" value="NZ_MUXT01000001.1"/>
</dbReference>
<name>A0A1S9ZPL6_9GAMM</name>
<evidence type="ECO:0000313" key="2">
    <source>
        <dbReference type="Proteomes" id="UP000190322"/>
    </source>
</evidence>
<evidence type="ECO:0000313" key="1">
    <source>
        <dbReference type="EMBL" id="OOR85300.1"/>
    </source>
</evidence>
<dbReference type="EMBL" id="MUXT01000001">
    <property type="protein sequence ID" value="OOR85300.1"/>
    <property type="molecule type" value="Genomic_DNA"/>
</dbReference>